<feature type="non-terminal residue" evidence="1">
    <location>
        <position position="1"/>
    </location>
</feature>
<name>A0A819S596_9BILA</name>
<evidence type="ECO:0000313" key="2">
    <source>
        <dbReference type="Proteomes" id="UP000663836"/>
    </source>
</evidence>
<dbReference type="EMBL" id="CAJOBD010006265">
    <property type="protein sequence ID" value="CAF4056428.1"/>
    <property type="molecule type" value="Genomic_DNA"/>
</dbReference>
<sequence length="57" mass="6510">AQLLLKTSDHLSVLDLIEVRQEIISTQINNSANCKHYNVQLTELDLSIVNLMRQEFG</sequence>
<proteinExistence type="predicted"/>
<accession>A0A819S596</accession>
<organism evidence="1 2">
    <name type="scientific">Rotaria sordida</name>
    <dbReference type="NCBI Taxonomy" id="392033"/>
    <lineage>
        <taxon>Eukaryota</taxon>
        <taxon>Metazoa</taxon>
        <taxon>Spiralia</taxon>
        <taxon>Gnathifera</taxon>
        <taxon>Rotifera</taxon>
        <taxon>Eurotatoria</taxon>
        <taxon>Bdelloidea</taxon>
        <taxon>Philodinida</taxon>
        <taxon>Philodinidae</taxon>
        <taxon>Rotaria</taxon>
    </lineage>
</organism>
<gene>
    <name evidence="1" type="ORF">JBS370_LOCUS29337</name>
</gene>
<protein>
    <submittedName>
        <fullName evidence="1">Uncharacterized protein</fullName>
    </submittedName>
</protein>
<comment type="caution">
    <text evidence="1">The sequence shown here is derived from an EMBL/GenBank/DDBJ whole genome shotgun (WGS) entry which is preliminary data.</text>
</comment>
<dbReference type="Proteomes" id="UP000663836">
    <property type="component" value="Unassembled WGS sequence"/>
</dbReference>
<evidence type="ECO:0000313" key="1">
    <source>
        <dbReference type="EMBL" id="CAF4056428.1"/>
    </source>
</evidence>
<reference evidence="1" key="1">
    <citation type="submission" date="2021-02" db="EMBL/GenBank/DDBJ databases">
        <authorList>
            <person name="Nowell W R."/>
        </authorList>
    </citation>
    <scope>NUCLEOTIDE SEQUENCE</scope>
</reference>
<dbReference type="AlphaFoldDB" id="A0A819S596"/>